<dbReference type="Pfam" id="PF02278">
    <property type="entry name" value="Lyase_8"/>
    <property type="match status" value="1"/>
</dbReference>
<dbReference type="Pfam" id="PF08124">
    <property type="entry name" value="Lyase_8_N"/>
    <property type="match status" value="1"/>
</dbReference>
<evidence type="ECO:0000313" key="7">
    <source>
        <dbReference type="EMBL" id="QBI02341.1"/>
    </source>
</evidence>
<dbReference type="InterPro" id="IPR011071">
    <property type="entry name" value="Lyase_8-like_C"/>
</dbReference>
<dbReference type="InterPro" id="IPR008929">
    <property type="entry name" value="Chondroitin_lyas"/>
</dbReference>
<accession>A0ABX5RUX0</accession>
<dbReference type="InterPro" id="IPR011013">
    <property type="entry name" value="Gal_mutarotase_sf_dom"/>
</dbReference>
<comment type="similarity">
    <text evidence="1">Belongs to the polysaccharide lyase 8 family.</text>
</comment>
<evidence type="ECO:0000256" key="3">
    <source>
        <dbReference type="ARBA" id="ARBA00023239"/>
    </source>
</evidence>
<evidence type="ECO:0000259" key="5">
    <source>
        <dbReference type="Pfam" id="PF02884"/>
    </source>
</evidence>
<name>A0ABX5RUX0_9BURK</name>
<evidence type="ECO:0000259" key="6">
    <source>
        <dbReference type="Pfam" id="PF08124"/>
    </source>
</evidence>
<dbReference type="InterPro" id="IPR004103">
    <property type="entry name" value="Lyase_8_C"/>
</dbReference>
<dbReference type="InterPro" id="IPR012970">
    <property type="entry name" value="Lyase_8_alpha_N"/>
</dbReference>
<protein>
    <submittedName>
        <fullName evidence="7">Hyaluronate lyase</fullName>
    </submittedName>
</protein>
<gene>
    <name evidence="7" type="ORF">EYF70_16965</name>
</gene>
<dbReference type="GO" id="GO:0016829">
    <property type="term" value="F:lyase activity"/>
    <property type="evidence" value="ECO:0007669"/>
    <property type="project" value="UniProtKB-KW"/>
</dbReference>
<dbReference type="InterPro" id="IPR038970">
    <property type="entry name" value="Lyase_8"/>
</dbReference>
<dbReference type="SUPFAM" id="SSF48230">
    <property type="entry name" value="Chondroitin AC/alginate lyase"/>
    <property type="match status" value="1"/>
</dbReference>
<feature type="domain" description="Polysaccharide lyase 8 N-terminal alpha-helical" evidence="6">
    <location>
        <begin position="99"/>
        <end position="409"/>
    </location>
</feature>
<dbReference type="EMBL" id="CP036401">
    <property type="protein sequence ID" value="QBI02341.1"/>
    <property type="molecule type" value="Genomic_DNA"/>
</dbReference>
<keyword evidence="3 7" id="KW-0456">Lyase</keyword>
<dbReference type="Gene3D" id="1.50.10.100">
    <property type="entry name" value="Chondroitin AC/alginate lyase"/>
    <property type="match status" value="1"/>
</dbReference>
<dbReference type="SUPFAM" id="SSF74650">
    <property type="entry name" value="Galactose mutarotase-like"/>
    <property type="match status" value="1"/>
</dbReference>
<dbReference type="CDD" id="cd01083">
    <property type="entry name" value="GAG_Lyase"/>
    <property type="match status" value="1"/>
</dbReference>
<evidence type="ECO:0000259" key="4">
    <source>
        <dbReference type="Pfam" id="PF02278"/>
    </source>
</evidence>
<proteinExistence type="inferred from homology"/>
<evidence type="ECO:0000313" key="8">
    <source>
        <dbReference type="Proteomes" id="UP000292307"/>
    </source>
</evidence>
<dbReference type="InterPro" id="IPR003159">
    <property type="entry name" value="Lyase_8_central_dom"/>
</dbReference>
<evidence type="ECO:0000256" key="1">
    <source>
        <dbReference type="ARBA" id="ARBA00006699"/>
    </source>
</evidence>
<evidence type="ECO:0000256" key="2">
    <source>
        <dbReference type="ARBA" id="ARBA00022729"/>
    </source>
</evidence>
<dbReference type="Gene3D" id="2.60.220.10">
    <property type="entry name" value="Polysaccharide lyase family 8-like, C-terminal"/>
    <property type="match status" value="1"/>
</dbReference>
<reference evidence="7 8" key="1">
    <citation type="submission" date="2019-02" db="EMBL/GenBank/DDBJ databases">
        <title>Draft Genome Sequences of Six Type Strains of the Genus Massilia.</title>
        <authorList>
            <person name="Miess H."/>
            <person name="Frediansyhah A."/>
            <person name="Gross H."/>
        </authorList>
    </citation>
    <scope>NUCLEOTIDE SEQUENCE [LARGE SCALE GENOMIC DNA]</scope>
    <source>
        <strain evidence="7 8">DSM 17472</strain>
    </source>
</reference>
<sequence length="884" mass="93240">MLTLTMMSCILVLVFRWRNGPVQISAHKIDNVIYPPLAPACCPPPAHRQWRPMPIRPALRPRHRALPVLCAAMLALAPVATRAAPAVDASEFDQLRTRWHARLTGGEALDTRDPDIARAVATLAANARRHWDAMDKRPARGALWPDLAAPANSANITNSYVRLQAMALAWSTAGSPLRGDAALAADIVAGLDWLHAHRYNATVTWYGNWWDWHIGTPLALANTMTLMHERLGAGRRAAWLAAIDRFVPDPAVRLKPDGTVLAAETGANLLDKSLAVILRGVLGQSAAKIAQGRAAIGPALLYVTEGDGFYRDGSFIQHDYVPYTGAYGPAVIDDMSRLLSLLEGSRWALADPNVANVFDWATTAYAPFIYDGAMMDAVRGRAIARHNSTDHTAGRSTIAALVRLARAGTTAYPRQGAAIAAATKGWIARDTTFGGSHAAPLAAAKTATDAFVPAPLPVDDIVAIKALMADPRVAAAAEPEGVRVFASMDRVVQRGPGFAASLALFSDRISAFEYGNGENLAGWWTGMGMLALYDADQARYLGGYWPTIDKRRLPGTTTDRSGSGVPVDWKKYPNTGGWTGGATLAGKYAVAGMAFATGGVTGSTLTGRKSWFLFGDRIVAVGSGLASTDGVPVETIVENRKLAAHGGNVLTVDGVVQRPVSGSAAPLPAVRWAHLAGNVPGSDVAWYFPDKPALESLRETRSATWRTMSASGGTNVVTNHFHSLALPHGSNPRDAGYAYVILPGRSAAQAAAYAAAPTVTVLERSASVTAVRDAALGLVGATFWADGAAVVKMDHVPYLASDRKAAVLVQEAGGMLHVAVADPTQAGTAPVTIDIARAAGEIVATSPGIAILQTRPTIRLAVDVAGAAGRSFSASFRLAPSEVR</sequence>
<dbReference type="Proteomes" id="UP000292307">
    <property type="component" value="Chromosome"/>
</dbReference>
<dbReference type="Gene3D" id="2.70.98.10">
    <property type="match status" value="1"/>
</dbReference>
<keyword evidence="8" id="KW-1185">Reference proteome</keyword>
<keyword evidence="2" id="KW-0732">Signal</keyword>
<dbReference type="PANTHER" id="PTHR38481:SF1">
    <property type="entry name" value="HYALURONATE LYASE"/>
    <property type="match status" value="1"/>
</dbReference>
<dbReference type="PANTHER" id="PTHR38481">
    <property type="entry name" value="HYALURONATE LYASE"/>
    <property type="match status" value="1"/>
</dbReference>
<feature type="domain" description="Polysaccharide lyase family 8 C-terminal" evidence="5">
    <location>
        <begin position="760"/>
        <end position="829"/>
    </location>
</feature>
<organism evidence="7 8">
    <name type="scientific">Pseudoduganella albidiflava</name>
    <dbReference type="NCBI Taxonomy" id="321983"/>
    <lineage>
        <taxon>Bacteria</taxon>
        <taxon>Pseudomonadati</taxon>
        <taxon>Pseudomonadota</taxon>
        <taxon>Betaproteobacteria</taxon>
        <taxon>Burkholderiales</taxon>
        <taxon>Oxalobacteraceae</taxon>
        <taxon>Telluria group</taxon>
        <taxon>Pseudoduganella</taxon>
    </lineage>
</organism>
<dbReference type="InterPro" id="IPR014718">
    <property type="entry name" value="GH-type_carb-bd"/>
</dbReference>
<dbReference type="SUPFAM" id="SSF49863">
    <property type="entry name" value="Hyaluronate lyase-like, C-terminal domain"/>
    <property type="match status" value="1"/>
</dbReference>
<feature type="domain" description="Polysaccharide lyase family 8 central" evidence="4">
    <location>
        <begin position="483"/>
        <end position="745"/>
    </location>
</feature>
<dbReference type="Pfam" id="PF02884">
    <property type="entry name" value="Lyase_8_C"/>
    <property type="match status" value="1"/>
</dbReference>